<comment type="caution">
    <text evidence="10">The sequence shown here is derived from an EMBL/GenBank/DDBJ whole genome shotgun (WGS) entry which is preliminary data.</text>
</comment>
<evidence type="ECO:0000256" key="2">
    <source>
        <dbReference type="ARBA" id="ARBA00007613"/>
    </source>
</evidence>
<reference evidence="11" key="1">
    <citation type="journal article" date="2020" name="Appl. Environ. Microbiol.">
        <title>Diazotrophic Anaeromyxobacter Isolates from Soils.</title>
        <authorList>
            <person name="Masuda Y."/>
            <person name="Yamanaka H."/>
            <person name="Xu Z.X."/>
            <person name="Shiratori Y."/>
            <person name="Aono T."/>
            <person name="Amachi S."/>
            <person name="Senoo K."/>
            <person name="Itoh H."/>
        </authorList>
    </citation>
    <scope>NUCLEOTIDE SEQUENCE [LARGE SCALE GENOMIC DNA]</scope>
    <source>
        <strain evidence="11">R267</strain>
    </source>
</reference>
<keyword evidence="8" id="KW-0175">Coiled coil</keyword>
<keyword evidence="7" id="KW-0998">Cell outer membrane</keyword>
<name>A0A7I9VHF5_9BACT</name>
<dbReference type="EMBL" id="BJTG01000001">
    <property type="protein sequence ID" value="GEJ55814.1"/>
    <property type="molecule type" value="Genomic_DNA"/>
</dbReference>
<evidence type="ECO:0000313" key="11">
    <source>
        <dbReference type="Proteomes" id="UP000503640"/>
    </source>
</evidence>
<evidence type="ECO:0000313" key="10">
    <source>
        <dbReference type="EMBL" id="GEJ55814.1"/>
    </source>
</evidence>
<dbReference type="Pfam" id="PF02321">
    <property type="entry name" value="OEP"/>
    <property type="match status" value="2"/>
</dbReference>
<dbReference type="RefSeq" id="WP_176062656.1">
    <property type="nucleotide sequence ID" value="NZ_BJTG01000001.1"/>
</dbReference>
<keyword evidence="5" id="KW-0812">Transmembrane</keyword>
<protein>
    <submittedName>
        <fullName evidence="10">Outer membrane efflux protein</fullName>
    </submittedName>
</protein>
<dbReference type="GO" id="GO:1990281">
    <property type="term" value="C:efflux pump complex"/>
    <property type="evidence" value="ECO:0007669"/>
    <property type="project" value="TreeGrafter"/>
</dbReference>
<dbReference type="PANTHER" id="PTHR30026">
    <property type="entry name" value="OUTER MEMBRANE PROTEIN TOLC"/>
    <property type="match status" value="1"/>
</dbReference>
<evidence type="ECO:0000256" key="3">
    <source>
        <dbReference type="ARBA" id="ARBA00022448"/>
    </source>
</evidence>
<dbReference type="GO" id="GO:0015288">
    <property type="term" value="F:porin activity"/>
    <property type="evidence" value="ECO:0007669"/>
    <property type="project" value="TreeGrafter"/>
</dbReference>
<keyword evidence="11" id="KW-1185">Reference proteome</keyword>
<proteinExistence type="inferred from homology"/>
<feature type="region of interest" description="Disordered" evidence="9">
    <location>
        <begin position="14"/>
        <end position="51"/>
    </location>
</feature>
<dbReference type="PANTHER" id="PTHR30026:SF20">
    <property type="entry name" value="OUTER MEMBRANE PROTEIN TOLC"/>
    <property type="match status" value="1"/>
</dbReference>
<dbReference type="Gene3D" id="1.20.1600.10">
    <property type="entry name" value="Outer membrane efflux proteins (OEP)"/>
    <property type="match status" value="1"/>
</dbReference>
<dbReference type="Proteomes" id="UP000503640">
    <property type="component" value="Unassembled WGS sequence"/>
</dbReference>
<dbReference type="InterPro" id="IPR003423">
    <property type="entry name" value="OMP_efflux"/>
</dbReference>
<sequence>MIAAALILAGSVAASDPTPTSTSTSAATSTATSTAAPTSTATETATSTAYPAEPVTFDDAVRRAGARSPQALIAAQELRRAGALLTQTRAAALPFLGANASYTRLDAARRTAGSTAPLVARDSLNANLSLQLPLLAPSRWSVWAHAAEQVEVARASEADVRRQVVLATARAYLSALAQKRVVEVSRSARDIARARFDFARARRVGGIGNAVDELRAEQQLAASEVQLANGEVGVVRAQEALGVLTGSPGPLDAAQEPDFHADPAQARDAEARRLDARAAEARRAAAEHVRRDSWLDWLPTLTATAQPFYNDPATVTAPRTGWQVQFLLSLPLFEGGLRVGQLREREALEREAQVSLEGTLLQVRSDVRVALAEVARQEAALESARRAADRARSVLQLTTEAYRAGASNDLDVTTAQQQSRDADLQAVIAEDAVRQARLDLLAGSGQFP</sequence>
<organism evidence="10 11">
    <name type="scientific">Anaeromyxobacter diazotrophicus</name>
    <dbReference type="NCBI Taxonomy" id="2590199"/>
    <lineage>
        <taxon>Bacteria</taxon>
        <taxon>Pseudomonadati</taxon>
        <taxon>Myxococcota</taxon>
        <taxon>Myxococcia</taxon>
        <taxon>Myxococcales</taxon>
        <taxon>Cystobacterineae</taxon>
        <taxon>Anaeromyxobacteraceae</taxon>
        <taxon>Anaeromyxobacter</taxon>
    </lineage>
</organism>
<gene>
    <name evidence="10" type="ORF">AMYX_05550</name>
</gene>
<keyword evidence="4" id="KW-1134">Transmembrane beta strand</keyword>
<evidence type="ECO:0000256" key="1">
    <source>
        <dbReference type="ARBA" id="ARBA00004442"/>
    </source>
</evidence>
<dbReference type="GO" id="GO:0015562">
    <property type="term" value="F:efflux transmembrane transporter activity"/>
    <property type="evidence" value="ECO:0007669"/>
    <property type="project" value="InterPro"/>
</dbReference>
<evidence type="ECO:0000256" key="8">
    <source>
        <dbReference type="SAM" id="Coils"/>
    </source>
</evidence>
<dbReference type="GO" id="GO:0009279">
    <property type="term" value="C:cell outer membrane"/>
    <property type="evidence" value="ECO:0007669"/>
    <property type="project" value="UniProtKB-SubCell"/>
</dbReference>
<evidence type="ECO:0000256" key="7">
    <source>
        <dbReference type="ARBA" id="ARBA00023237"/>
    </source>
</evidence>
<feature type="coiled-coil region" evidence="8">
    <location>
        <begin position="367"/>
        <end position="394"/>
    </location>
</feature>
<evidence type="ECO:0000256" key="5">
    <source>
        <dbReference type="ARBA" id="ARBA00022692"/>
    </source>
</evidence>
<evidence type="ECO:0000256" key="6">
    <source>
        <dbReference type="ARBA" id="ARBA00023136"/>
    </source>
</evidence>
<dbReference type="SUPFAM" id="SSF56954">
    <property type="entry name" value="Outer membrane efflux proteins (OEP)"/>
    <property type="match status" value="1"/>
</dbReference>
<dbReference type="InterPro" id="IPR051906">
    <property type="entry name" value="TolC-like"/>
</dbReference>
<keyword evidence="6" id="KW-0472">Membrane</keyword>
<dbReference type="AlphaFoldDB" id="A0A7I9VHF5"/>
<comment type="similarity">
    <text evidence="2">Belongs to the outer membrane factor (OMF) (TC 1.B.17) family.</text>
</comment>
<accession>A0A7I9VHF5</accession>
<evidence type="ECO:0000256" key="9">
    <source>
        <dbReference type="SAM" id="MobiDB-lite"/>
    </source>
</evidence>
<evidence type="ECO:0000256" key="4">
    <source>
        <dbReference type="ARBA" id="ARBA00022452"/>
    </source>
</evidence>
<keyword evidence="3" id="KW-0813">Transport</keyword>
<comment type="subcellular location">
    <subcellularLocation>
        <location evidence="1">Cell outer membrane</location>
    </subcellularLocation>
</comment>